<organism evidence="1 2">
    <name type="scientific">Candidatus Zambryskibacteria bacterium RIFCSPHIGHO2_01_FULL_46_25</name>
    <dbReference type="NCBI Taxonomy" id="1802738"/>
    <lineage>
        <taxon>Bacteria</taxon>
        <taxon>Candidatus Zambryskiibacteriota</taxon>
    </lineage>
</organism>
<sequence>MKVSKLNFHASGLKQGEWSKLKKLSTPAKIQDFLNATPFNFEEGGQTHSSPKLTLQNKRAHCFEGALLAAAALWIQGRLPLLLDLKTVRPDFDHVVALFNERGCWGAISKTNHPVLRYRDPVYKSIRELAMSYFHEYFLNSGKKTLRQYSKPFDLSKLGTGWITTEENLATLAHELDISKHFKILTLKQVRNLRKAEGIEIKASNLTEWKRK</sequence>
<gene>
    <name evidence="1" type="ORF">A2838_01880</name>
</gene>
<evidence type="ECO:0000313" key="1">
    <source>
        <dbReference type="EMBL" id="OHA90329.1"/>
    </source>
</evidence>
<accession>A0A1G2T0G7</accession>
<reference evidence="1 2" key="1">
    <citation type="journal article" date="2016" name="Nat. Commun.">
        <title>Thousands of microbial genomes shed light on interconnected biogeochemical processes in an aquifer system.</title>
        <authorList>
            <person name="Anantharaman K."/>
            <person name="Brown C.T."/>
            <person name="Hug L.A."/>
            <person name="Sharon I."/>
            <person name="Castelle C.J."/>
            <person name="Probst A.J."/>
            <person name="Thomas B.C."/>
            <person name="Singh A."/>
            <person name="Wilkins M.J."/>
            <person name="Karaoz U."/>
            <person name="Brodie E.L."/>
            <person name="Williams K.H."/>
            <person name="Hubbard S.S."/>
            <person name="Banfield J.F."/>
        </authorList>
    </citation>
    <scope>NUCLEOTIDE SEQUENCE [LARGE SCALE GENOMIC DNA]</scope>
</reference>
<dbReference type="EMBL" id="MHVH01000005">
    <property type="protein sequence ID" value="OHA90329.1"/>
    <property type="molecule type" value="Genomic_DNA"/>
</dbReference>
<dbReference type="Proteomes" id="UP000178107">
    <property type="component" value="Unassembled WGS sequence"/>
</dbReference>
<protein>
    <recommendedName>
        <fullName evidence="3">Transglutaminase-like domain-containing protein</fullName>
    </recommendedName>
</protein>
<name>A0A1G2T0G7_9BACT</name>
<dbReference type="AlphaFoldDB" id="A0A1G2T0G7"/>
<comment type="caution">
    <text evidence="1">The sequence shown here is derived from an EMBL/GenBank/DDBJ whole genome shotgun (WGS) entry which is preliminary data.</text>
</comment>
<evidence type="ECO:0000313" key="2">
    <source>
        <dbReference type="Proteomes" id="UP000178107"/>
    </source>
</evidence>
<proteinExistence type="predicted"/>
<evidence type="ECO:0008006" key="3">
    <source>
        <dbReference type="Google" id="ProtNLM"/>
    </source>
</evidence>